<name>G2J868_9BURK</name>
<evidence type="ECO:0000313" key="2">
    <source>
        <dbReference type="Proteomes" id="UP000054051"/>
    </source>
</evidence>
<protein>
    <submittedName>
        <fullName evidence="1">Uncharacterized protein</fullName>
    </submittedName>
</protein>
<dbReference type="EMBL" id="CAFB01000035">
    <property type="protein sequence ID" value="CCD28965.1"/>
    <property type="molecule type" value="Genomic_DNA"/>
</dbReference>
<gene>
    <name evidence="1" type="ORF">CAGGBEG34_190140</name>
</gene>
<accession>G2J868</accession>
<reference evidence="1 2" key="1">
    <citation type="submission" date="2011-08" db="EMBL/GenBank/DDBJ databases">
        <title>The genome of the obligate endobacterium of an arbuscular mycorrhizal fungus reveals an interphylum network of nutritional interactions.</title>
        <authorList>
            <person name="Ghignone S."/>
            <person name="Salvioli A."/>
            <person name="Anca I."/>
            <person name="Lumini E."/>
            <person name="Ortu G."/>
            <person name="Petiti L."/>
            <person name="Cruveiller S."/>
            <person name="Bianciotto V."/>
            <person name="Piffanelli P."/>
            <person name="Lanfranco L."/>
            <person name="Bonfante P."/>
        </authorList>
    </citation>
    <scope>NUCLEOTIDE SEQUENCE [LARGE SCALE GENOMIC DNA]</scope>
    <source>
        <strain evidence="1 2">BEG34</strain>
    </source>
</reference>
<dbReference type="RefSeq" id="WP_006682215.1">
    <property type="nucleotide sequence ID" value="NZ_CAFB01000035.1"/>
</dbReference>
<keyword evidence="2" id="KW-1185">Reference proteome</keyword>
<proteinExistence type="predicted"/>
<comment type="caution">
    <text evidence="1">The sequence shown here is derived from an EMBL/GenBank/DDBJ whole genome shotgun (WGS) entry which is preliminary data.</text>
</comment>
<dbReference type="Proteomes" id="UP000054051">
    <property type="component" value="Unassembled WGS sequence"/>
</dbReference>
<sequence length="204" mass="23299">MIQHTGRSYAQTRYSRKDWMVSKYPYQGCAATKIAYKTQQPIQALIKAFIQFIKTPAISHVQDGFIVCPWVVHSHFPLMLSLDFEGLAMAAQLAAVLDYDTAVLARLCRSILDVHFSWFWRLPREDRIEFGYSLLILTKGSRFFYIRPLTSSDEAAYIALNAEPSAGGFASPCTTGAEEPRRIYFKRKRLFCVKCLALLLWRAG</sequence>
<evidence type="ECO:0000313" key="1">
    <source>
        <dbReference type="EMBL" id="CCD28965.1"/>
    </source>
</evidence>
<dbReference type="AlphaFoldDB" id="G2J868"/>
<organism evidence="1 2">
    <name type="scientific">Candidatus Glomeribacter gigasporarum BEG34</name>
    <dbReference type="NCBI Taxonomy" id="1070319"/>
    <lineage>
        <taxon>Bacteria</taxon>
        <taxon>Pseudomonadati</taxon>
        <taxon>Pseudomonadota</taxon>
        <taxon>Betaproteobacteria</taxon>
        <taxon>Burkholderiales</taxon>
        <taxon>Burkholderiaceae</taxon>
        <taxon>Candidatus Glomeribacter</taxon>
    </lineage>
</organism>
<dbReference type="STRING" id="1070319.CAGGBEG34_190140"/>